<name>A0A1H7TAB7_HALLR</name>
<protein>
    <submittedName>
        <fullName evidence="1">Uncharacterized protein</fullName>
    </submittedName>
</protein>
<dbReference type="Proteomes" id="UP000183894">
    <property type="component" value="Unassembled WGS sequence"/>
</dbReference>
<dbReference type="AlphaFoldDB" id="A0A1H7TAB7"/>
<dbReference type="RefSeq" id="WP_074795783.1">
    <property type="nucleotide sequence ID" value="NZ_FOAD01000008.1"/>
</dbReference>
<dbReference type="EMBL" id="FOAD01000008">
    <property type="protein sequence ID" value="SEL80777.1"/>
    <property type="molecule type" value="Genomic_DNA"/>
</dbReference>
<sequence>MKSHAAKIVIGFLVVVCFGLVFSAVYPFTTSTSYAANPPSERFTVSDTDAYSAKGSIVVDGQVRLAFDSVVTADGAWYQRVVDGDVVSEAYQPTASGTVYHRLTVGNDDATQRRELITEDEDRVLVREDWDEDRVTFIAEANTTSDARQVSGTASVFVNSLSLARYEAEETDSSGETVYEPQSGWYDGREAYRLTDAAGEVHADADTHVVKSANVSWDVTEPAGTYAEYALVRFASDEPTAYRITFEFDSDNTTLERPAWVNDTNSA</sequence>
<organism evidence="1 2">
    <name type="scientific">Haloferax larsenii</name>
    <dbReference type="NCBI Taxonomy" id="302484"/>
    <lineage>
        <taxon>Archaea</taxon>
        <taxon>Methanobacteriati</taxon>
        <taxon>Methanobacteriota</taxon>
        <taxon>Stenosarchaea group</taxon>
        <taxon>Halobacteria</taxon>
        <taxon>Halobacteriales</taxon>
        <taxon>Haloferacaceae</taxon>
        <taxon>Haloferax</taxon>
    </lineage>
</organism>
<evidence type="ECO:0000313" key="1">
    <source>
        <dbReference type="EMBL" id="SEL80777.1"/>
    </source>
</evidence>
<reference evidence="1 2" key="1">
    <citation type="submission" date="2016-10" db="EMBL/GenBank/DDBJ databases">
        <authorList>
            <person name="de Groot N.N."/>
        </authorList>
    </citation>
    <scope>NUCLEOTIDE SEQUENCE [LARGE SCALE GENOMIC DNA]</scope>
    <source>
        <strain evidence="1 2">CDM_5</strain>
    </source>
</reference>
<accession>A0A1H7TAB7</accession>
<gene>
    <name evidence="1" type="ORF">SAMN04488691_108104</name>
</gene>
<dbReference type="OrthoDB" id="181764at2157"/>
<proteinExistence type="predicted"/>
<evidence type="ECO:0000313" key="2">
    <source>
        <dbReference type="Proteomes" id="UP000183894"/>
    </source>
</evidence>